<dbReference type="GO" id="GO:0051225">
    <property type="term" value="P:spindle assembly"/>
    <property type="evidence" value="ECO:0007669"/>
    <property type="project" value="TreeGrafter"/>
</dbReference>
<proteinExistence type="inferred from homology"/>
<feature type="region of interest" description="Disordered" evidence="6">
    <location>
        <begin position="1"/>
        <end position="72"/>
    </location>
</feature>
<accession>A0A1B9GE50</accession>
<dbReference type="GO" id="GO:0000930">
    <property type="term" value="C:gamma-tubulin complex"/>
    <property type="evidence" value="ECO:0007669"/>
    <property type="project" value="TreeGrafter"/>
</dbReference>
<dbReference type="PANTHER" id="PTHR19302">
    <property type="entry name" value="GAMMA TUBULIN COMPLEX PROTEIN"/>
    <property type="match status" value="1"/>
</dbReference>
<dbReference type="InterPro" id="IPR007259">
    <property type="entry name" value="GCP"/>
</dbReference>
<dbReference type="Gene3D" id="1.20.120.1900">
    <property type="entry name" value="Gamma-tubulin complex, C-terminal domain"/>
    <property type="match status" value="1"/>
</dbReference>
<protein>
    <submittedName>
        <fullName evidence="9">Gamma-tubulin complex component 3</fullName>
    </submittedName>
</protein>
<dbReference type="OrthoDB" id="5860513at2759"/>
<evidence type="ECO:0000256" key="2">
    <source>
        <dbReference type="ARBA" id="ARBA00010337"/>
    </source>
</evidence>
<dbReference type="Pfam" id="PF17681">
    <property type="entry name" value="GCP_N_terminal"/>
    <property type="match status" value="1"/>
</dbReference>
<keyword evidence="4" id="KW-0493">Microtubule</keyword>
<dbReference type="GO" id="GO:0007020">
    <property type="term" value="P:microtubule nucleation"/>
    <property type="evidence" value="ECO:0007669"/>
    <property type="project" value="InterPro"/>
</dbReference>
<dbReference type="InterPro" id="IPR040457">
    <property type="entry name" value="GCP_C"/>
</dbReference>
<comment type="subcellular location">
    <subcellularLocation>
        <location evidence="1">Cytoplasm</location>
        <location evidence="1">Cytoskeleton</location>
    </subcellularLocation>
</comment>
<dbReference type="PANTHER" id="PTHR19302:SF14">
    <property type="entry name" value="GAMMA-TUBULIN COMPLEX COMPONENT 3"/>
    <property type="match status" value="1"/>
</dbReference>
<evidence type="ECO:0000256" key="3">
    <source>
        <dbReference type="ARBA" id="ARBA00022490"/>
    </source>
</evidence>
<comment type="similarity">
    <text evidence="2">Belongs to the TUBGCP family.</text>
</comment>
<evidence type="ECO:0000256" key="5">
    <source>
        <dbReference type="ARBA" id="ARBA00023212"/>
    </source>
</evidence>
<evidence type="ECO:0000313" key="9">
    <source>
        <dbReference type="EMBL" id="OCF29306.1"/>
    </source>
</evidence>
<dbReference type="GO" id="GO:0000278">
    <property type="term" value="P:mitotic cell cycle"/>
    <property type="evidence" value="ECO:0007669"/>
    <property type="project" value="TreeGrafter"/>
</dbReference>
<evidence type="ECO:0000256" key="1">
    <source>
        <dbReference type="ARBA" id="ARBA00004245"/>
    </source>
</evidence>
<gene>
    <name evidence="9" type="ORF">I302_00807</name>
</gene>
<feature type="compositionally biased region" description="Basic and acidic residues" evidence="6">
    <location>
        <begin position="60"/>
        <end position="72"/>
    </location>
</feature>
<dbReference type="GO" id="GO:0000922">
    <property type="term" value="C:spindle pole"/>
    <property type="evidence" value="ECO:0007669"/>
    <property type="project" value="InterPro"/>
</dbReference>
<dbReference type="GO" id="GO:0005874">
    <property type="term" value="C:microtubule"/>
    <property type="evidence" value="ECO:0007669"/>
    <property type="project" value="UniProtKB-KW"/>
</dbReference>
<dbReference type="AlphaFoldDB" id="A0A1B9GE50"/>
<keyword evidence="3" id="KW-0963">Cytoplasm</keyword>
<dbReference type="GO" id="GO:0044732">
    <property type="term" value="C:mitotic spindle pole body"/>
    <property type="evidence" value="ECO:0007669"/>
    <property type="project" value="TreeGrafter"/>
</dbReference>
<dbReference type="EMBL" id="KI894018">
    <property type="protein sequence ID" value="OCF29306.1"/>
    <property type="molecule type" value="Genomic_DNA"/>
</dbReference>
<name>A0A1B9GE50_9TREE</name>
<feature type="domain" description="Gamma tubulin complex component C-terminal" evidence="7">
    <location>
        <begin position="654"/>
        <end position="979"/>
    </location>
</feature>
<evidence type="ECO:0000256" key="6">
    <source>
        <dbReference type="SAM" id="MobiDB-lite"/>
    </source>
</evidence>
<dbReference type="InterPro" id="IPR042241">
    <property type="entry name" value="GCP_C_sf"/>
</dbReference>
<feature type="compositionally biased region" description="Low complexity" evidence="6">
    <location>
        <begin position="228"/>
        <end position="238"/>
    </location>
</feature>
<feature type="compositionally biased region" description="Low complexity" evidence="6">
    <location>
        <begin position="122"/>
        <end position="139"/>
    </location>
</feature>
<dbReference type="Pfam" id="PF04130">
    <property type="entry name" value="GCP_C_terminal"/>
    <property type="match status" value="1"/>
</dbReference>
<feature type="domain" description="Gamma tubulin complex component protein N-terminal" evidence="8">
    <location>
        <begin position="283"/>
        <end position="651"/>
    </location>
</feature>
<feature type="region of interest" description="Disordered" evidence="6">
    <location>
        <begin position="200"/>
        <end position="252"/>
    </location>
</feature>
<feature type="region of interest" description="Disordered" evidence="6">
    <location>
        <begin position="311"/>
        <end position="341"/>
    </location>
</feature>
<evidence type="ECO:0000259" key="8">
    <source>
        <dbReference type="Pfam" id="PF17681"/>
    </source>
</evidence>
<feature type="compositionally biased region" description="Low complexity" evidence="6">
    <location>
        <begin position="200"/>
        <end position="219"/>
    </location>
</feature>
<dbReference type="InterPro" id="IPR041470">
    <property type="entry name" value="GCP_N"/>
</dbReference>
<evidence type="ECO:0000256" key="4">
    <source>
        <dbReference type="ARBA" id="ARBA00022701"/>
    </source>
</evidence>
<evidence type="ECO:0000259" key="7">
    <source>
        <dbReference type="Pfam" id="PF04130"/>
    </source>
</evidence>
<reference evidence="9" key="2">
    <citation type="submission" date="2014-01" db="EMBL/GenBank/DDBJ databases">
        <title>Evolution of pathogenesis and genome organization in the Tremellales.</title>
        <authorList>
            <person name="Cuomo C."/>
            <person name="Litvintseva A."/>
            <person name="Heitman J."/>
            <person name="Chen Y."/>
            <person name="Sun S."/>
            <person name="Springer D."/>
            <person name="Dromer F."/>
            <person name="Young S."/>
            <person name="Zeng Q."/>
            <person name="Chapman S."/>
            <person name="Gujja S."/>
            <person name="Saif S."/>
            <person name="Birren B."/>
        </authorList>
    </citation>
    <scope>NUCLEOTIDE SEQUENCE</scope>
    <source>
        <strain evidence="9">CBS 10118</strain>
    </source>
</reference>
<dbReference type="VEuPathDB" id="FungiDB:I302_00807"/>
<feature type="compositionally biased region" description="Polar residues" evidence="6">
    <location>
        <begin position="239"/>
        <end position="249"/>
    </location>
</feature>
<dbReference type="GO" id="GO:0031122">
    <property type="term" value="P:cytoplasmic microtubule organization"/>
    <property type="evidence" value="ECO:0007669"/>
    <property type="project" value="TreeGrafter"/>
</dbReference>
<organism evidence="9">
    <name type="scientific">Kwoniella bestiolae CBS 10118</name>
    <dbReference type="NCBI Taxonomy" id="1296100"/>
    <lineage>
        <taxon>Eukaryota</taxon>
        <taxon>Fungi</taxon>
        <taxon>Dikarya</taxon>
        <taxon>Basidiomycota</taxon>
        <taxon>Agaricomycotina</taxon>
        <taxon>Tremellomycetes</taxon>
        <taxon>Tremellales</taxon>
        <taxon>Cryptococcaceae</taxon>
        <taxon>Kwoniella</taxon>
    </lineage>
</organism>
<feature type="region of interest" description="Disordered" evidence="6">
    <location>
        <begin position="114"/>
        <end position="139"/>
    </location>
</feature>
<reference evidence="9" key="1">
    <citation type="submission" date="2013-07" db="EMBL/GenBank/DDBJ databases">
        <title>The Genome Sequence of Cryptococcus bestiolae CBS10118.</title>
        <authorList>
            <consortium name="The Broad Institute Genome Sequencing Platform"/>
            <person name="Cuomo C."/>
            <person name="Litvintseva A."/>
            <person name="Chen Y."/>
            <person name="Heitman J."/>
            <person name="Sun S."/>
            <person name="Springer D."/>
            <person name="Dromer F."/>
            <person name="Young S.K."/>
            <person name="Zeng Q."/>
            <person name="Gargeya S."/>
            <person name="Fitzgerald M."/>
            <person name="Abouelleil A."/>
            <person name="Alvarado L."/>
            <person name="Berlin A.M."/>
            <person name="Chapman S.B."/>
            <person name="Dewar J."/>
            <person name="Goldberg J."/>
            <person name="Griggs A."/>
            <person name="Gujja S."/>
            <person name="Hansen M."/>
            <person name="Howarth C."/>
            <person name="Imamovic A."/>
            <person name="Larimer J."/>
            <person name="McCowan C."/>
            <person name="Murphy C."/>
            <person name="Pearson M."/>
            <person name="Priest M."/>
            <person name="Roberts A."/>
            <person name="Saif S."/>
            <person name="Shea T."/>
            <person name="Sykes S."/>
            <person name="Wortman J."/>
            <person name="Nusbaum C."/>
            <person name="Birren B."/>
        </authorList>
    </citation>
    <scope>NUCLEOTIDE SEQUENCE [LARGE SCALE GENOMIC DNA]</scope>
    <source>
        <strain evidence="9">CBS 10118</strain>
    </source>
</reference>
<dbReference type="GO" id="GO:0043015">
    <property type="term" value="F:gamma-tubulin binding"/>
    <property type="evidence" value="ECO:0007669"/>
    <property type="project" value="InterPro"/>
</dbReference>
<sequence>MSTRPSSSASTHRPRPSSSFTRSPLEQLVYSSVPSLAPPRTHRGTIDARSGRSSVASSRPDSRAEVDDEVEKERKERVRELMEWCEEIMESRLPSSAPLSASILPDTAKRILLQSSSRTDGRSASRQSSRGESSASGSERAMKFNGIWNKLEKGVSYVVLQLVEITQEADEVYMQRLLSSPLPHLQFLLSLSEFNPNNIPSKPIPSSASSVTGTSSSRSMPPPPQPSTFPSTQPRSSRQPLTGTASANIPSLDFDVKGKSKADVLKAWRTSKSQKPFPPQLLLRDTLYLLQGIDGRYVRFALRPPREQNPYLTEKGRAGEGVGFPLGKDGAVPSLEDEGEEGETVGIEIVADQNKDGYISKPTQIILMQLSEMGMLYRQVTDFINTRQAGEGKGGMTEQSLCHFLHHELSEYHRLLAVLESQMNQSTPADAEQPAEGAGLTLMRLGLWTEEMRLKLKQMNLVVDEAKKVHGGALVSKIHKHTNHGDPLIRRFTDQILEEVSKPFFATLQRWIFSGDLHDPFNEFFVQLNPETVSLRDGRISPAGDVGFEGGMDSGGGTDEAHKVWEKKYVFVKSMVPGFVSEDFGKKIFSTGRSLNFIRYSCGDSDWIETQAKLANAGRALKYSDLAGLERSIDDAYSIASQRLLEIFFDKFVLLEHLRALKSYLMLGAGDFTELLMEALAPRLSKPAISLYRHHLTSDLESAIRGSNAQFDNPDILRRLDARILEYSHGETGWDCFALEYKVEAPLNAVLDNKAMLDYDRLFNHLWRLKRVENALTSGWMRVTSGSRVYEKIPGLSNDWHHCRIVQSEMVHFLRNLQAFYQLEVIECSWAAFIDFTEKREGDLDALIAAHREYLERVVRKVLLLSSRRDKEEVLLDAVRDALDFILQFRDATDDLYAWSLAEATRLDRERDAERGLYTLPTTDSPTLSSNQLTSIRQRIKTCSNSFQDRLISICHLAGSHTDLDVRFLAIRIAWNGHYSLRKSRSGVVAGDKASGRSGRG</sequence>
<dbReference type="GO" id="GO:0051321">
    <property type="term" value="P:meiotic cell cycle"/>
    <property type="evidence" value="ECO:0007669"/>
    <property type="project" value="TreeGrafter"/>
</dbReference>
<dbReference type="STRING" id="1296100.A0A1B9GE50"/>
<keyword evidence="5" id="KW-0206">Cytoskeleton</keyword>
<dbReference type="GO" id="GO:0051011">
    <property type="term" value="F:microtubule minus-end binding"/>
    <property type="evidence" value="ECO:0007669"/>
    <property type="project" value="TreeGrafter"/>
</dbReference>